<comment type="similarity">
    <text evidence="2 9">Belongs to the glycosyl hydrolase 72 family.</text>
</comment>
<feature type="signal peptide" evidence="9">
    <location>
        <begin position="1"/>
        <end position="19"/>
    </location>
</feature>
<dbReference type="Gene3D" id="3.20.20.80">
    <property type="entry name" value="Glycosidases"/>
    <property type="match status" value="1"/>
</dbReference>
<keyword evidence="3 9" id="KW-0336">GPI-anchor</keyword>
<evidence type="ECO:0000256" key="10">
    <source>
        <dbReference type="SAM" id="Phobius"/>
    </source>
</evidence>
<sequence length="544" mass="58490">MGLAKLSLAFLAVAGNALAAADIEPIEVKGSKFFYKNGTQFYMKGIAYQQEVGAGGSSSSSSSDTKKNYVDPLSDETVCKRDVPLLKELGTNVIRTYAIDPKADHKACMELLQDAGIYIVSDLSEPDNSINRDTPQWNTALFERYTAVIDELAQYPNVIGFFAGNEVSNAKNNTAASAFVKAAVRDTKAYIKNNKKITRWLGVGYAANDDKDIRAEIADYFNCNTVEESIDFWGYNIYSWCGKSSMQKSGYDQQVKFFENYSVPVFFAEYGCNNDGAANRIFDETTALYSDDMTDTFSGGIVYMYYQEANDYGLVKVSGGKATKLKDFDALKKKVNGATPKTVEMSEYKPGGKMNECPKLTDNWQANKALPPTPDKSLCSCMVKSRACVPKSGLAVKKFGDIFGFICDASPESCAGINGNATTGVYGAYSMCSDEEKLAYVLDAYYSSQKKAKDACDFNGSAETQSANSDSSCSDALAKASDTNKKAATATSPIGGGGNAKATSSSDNFAVHGAPVARIFAIGDFAVGLYMLVALCVGAGMVAL</sequence>
<keyword evidence="6" id="KW-1015">Disulfide bond</keyword>
<comment type="subcellular location">
    <subcellularLocation>
        <location evidence="1 9">Cell membrane</location>
        <topology evidence="1 9">Lipid-anchor</topology>
        <topology evidence="1 9">GPI-anchor</topology>
    </subcellularLocation>
</comment>
<dbReference type="Pfam" id="PF07983">
    <property type="entry name" value="X8"/>
    <property type="match status" value="1"/>
</dbReference>
<dbReference type="SUPFAM" id="SSF51445">
    <property type="entry name" value="(Trans)glycosidases"/>
    <property type="match status" value="1"/>
</dbReference>
<comment type="function">
    <text evidence="9">Splits internally a 1,3-beta-glucan molecule and transfers the newly generated reducing end (the donor) to the non-reducing end of another 1,3-beta-glucan molecule (the acceptor) forming a 1,3-beta linkage, resulting in the elongation of 1,3-beta-glucan chains in the cell wall.</text>
</comment>
<keyword evidence="10" id="KW-0812">Transmembrane</keyword>
<keyword evidence="8 9" id="KW-0449">Lipoprotein</keyword>
<keyword evidence="5 9" id="KW-0472">Membrane</keyword>
<reference evidence="12 13" key="1">
    <citation type="submission" date="2014-02" db="EMBL/GenBank/DDBJ databases">
        <title>The genome sequence of the entomopathogenic fungus Metarhizium robertsii ARSEF 2575.</title>
        <authorList>
            <person name="Giuliano Garisto Donzelli B."/>
            <person name="Roe B.A."/>
            <person name="Macmil S.L."/>
            <person name="Krasnoff S.B."/>
            <person name="Gibson D.M."/>
        </authorList>
    </citation>
    <scope>NUCLEOTIDE SEQUENCE [LARGE SCALE GENOMIC DNA]</scope>
    <source>
        <strain evidence="12 13">ARSEF 2575</strain>
    </source>
</reference>
<dbReference type="OrthoDB" id="421038at2759"/>
<keyword evidence="4 9" id="KW-0732">Signal</keyword>
<dbReference type="Proteomes" id="UP000030151">
    <property type="component" value="Unassembled WGS sequence"/>
</dbReference>
<evidence type="ECO:0000256" key="4">
    <source>
        <dbReference type="ARBA" id="ARBA00022729"/>
    </source>
</evidence>
<evidence type="ECO:0000256" key="8">
    <source>
        <dbReference type="ARBA" id="ARBA00023288"/>
    </source>
</evidence>
<comment type="caution">
    <text evidence="12">The sequence shown here is derived from an EMBL/GenBank/DDBJ whole genome shotgun (WGS) entry which is preliminary data.</text>
</comment>
<evidence type="ECO:0000313" key="13">
    <source>
        <dbReference type="Proteomes" id="UP000030151"/>
    </source>
</evidence>
<accession>A0A0A1V9U9</accession>
<protein>
    <recommendedName>
        <fullName evidence="9">1,3-beta-glucanosyltransferase</fullName>
        <ecNumber evidence="9">2.4.1.-</ecNumber>
    </recommendedName>
</protein>
<evidence type="ECO:0000259" key="11">
    <source>
        <dbReference type="SMART" id="SM00768"/>
    </source>
</evidence>
<keyword evidence="9" id="KW-0808">Transferase</keyword>
<proteinExistence type="inferred from homology"/>
<evidence type="ECO:0000256" key="1">
    <source>
        <dbReference type="ARBA" id="ARBA00004609"/>
    </source>
</evidence>
<dbReference type="PANTHER" id="PTHR31468">
    <property type="entry name" value="1,3-BETA-GLUCANOSYLTRANSFERASE GAS1"/>
    <property type="match status" value="1"/>
</dbReference>
<evidence type="ECO:0000256" key="3">
    <source>
        <dbReference type="ARBA" id="ARBA00022622"/>
    </source>
</evidence>
<dbReference type="HOGENOM" id="CLU_021855_2_1_1"/>
<organism evidence="12 13">
    <name type="scientific">Metarhizium robertsii</name>
    <dbReference type="NCBI Taxonomy" id="568076"/>
    <lineage>
        <taxon>Eukaryota</taxon>
        <taxon>Fungi</taxon>
        <taxon>Dikarya</taxon>
        <taxon>Ascomycota</taxon>
        <taxon>Pezizomycotina</taxon>
        <taxon>Sordariomycetes</taxon>
        <taxon>Hypocreomycetidae</taxon>
        <taxon>Hypocreales</taxon>
        <taxon>Clavicipitaceae</taxon>
        <taxon>Metarhizium</taxon>
    </lineage>
</organism>
<feature type="domain" description="X8" evidence="11">
    <location>
        <begin position="386"/>
        <end position="475"/>
    </location>
</feature>
<dbReference type="GO" id="GO:0042124">
    <property type="term" value="F:1,3-beta-glucanosyltransferase activity"/>
    <property type="evidence" value="ECO:0007669"/>
    <property type="project" value="TreeGrafter"/>
</dbReference>
<dbReference type="SMART" id="SM00768">
    <property type="entry name" value="X8"/>
    <property type="match status" value="1"/>
</dbReference>
<evidence type="ECO:0000256" key="5">
    <source>
        <dbReference type="ARBA" id="ARBA00023136"/>
    </source>
</evidence>
<dbReference type="GO" id="GO:0031505">
    <property type="term" value="P:fungal-type cell wall organization"/>
    <property type="evidence" value="ECO:0007669"/>
    <property type="project" value="TreeGrafter"/>
</dbReference>
<dbReference type="GO" id="GO:0071970">
    <property type="term" value="P:fungal-type cell wall (1-&gt;3)-beta-D-glucan biosynthetic process"/>
    <property type="evidence" value="ECO:0007669"/>
    <property type="project" value="TreeGrafter"/>
</dbReference>
<dbReference type="Pfam" id="PF03198">
    <property type="entry name" value="Glyco_hydro_72"/>
    <property type="match status" value="1"/>
</dbReference>
<dbReference type="GO" id="GO:0005886">
    <property type="term" value="C:plasma membrane"/>
    <property type="evidence" value="ECO:0007669"/>
    <property type="project" value="UniProtKB-SubCell"/>
</dbReference>
<dbReference type="AlphaFoldDB" id="A0A0A1V9U9"/>
<dbReference type="EC" id="2.4.1.-" evidence="9"/>
<dbReference type="InterPro" id="IPR012946">
    <property type="entry name" value="X8"/>
</dbReference>
<dbReference type="FunFam" id="3.20.20.80:FF:000038">
    <property type="entry name" value="1,3-beta-glucanosyltransferase"/>
    <property type="match status" value="1"/>
</dbReference>
<dbReference type="Gene3D" id="1.20.58.1040">
    <property type="match status" value="1"/>
</dbReference>
<dbReference type="InterPro" id="IPR017853">
    <property type="entry name" value="GH"/>
</dbReference>
<keyword evidence="7" id="KW-0325">Glycoprotein</keyword>
<gene>
    <name evidence="12" type="ORF">X797_001191</name>
</gene>
<evidence type="ECO:0000313" key="12">
    <source>
        <dbReference type="EMBL" id="EXV06471.1"/>
    </source>
</evidence>
<evidence type="ECO:0000256" key="6">
    <source>
        <dbReference type="ARBA" id="ARBA00023157"/>
    </source>
</evidence>
<keyword evidence="10" id="KW-1133">Transmembrane helix</keyword>
<evidence type="ECO:0000256" key="9">
    <source>
        <dbReference type="RuleBase" id="RU361209"/>
    </source>
</evidence>
<evidence type="ECO:0000256" key="2">
    <source>
        <dbReference type="ARBA" id="ARBA00007528"/>
    </source>
</evidence>
<dbReference type="eggNOG" id="ENOG502QPST">
    <property type="taxonomic scope" value="Eukaryota"/>
</dbReference>
<dbReference type="EMBL" id="JELW01000001">
    <property type="protein sequence ID" value="EXV06471.1"/>
    <property type="molecule type" value="Genomic_DNA"/>
</dbReference>
<feature type="chain" id="PRO_5005108673" description="1,3-beta-glucanosyltransferase" evidence="9">
    <location>
        <begin position="20"/>
        <end position="544"/>
    </location>
</feature>
<feature type="transmembrane region" description="Helical" evidence="10">
    <location>
        <begin position="519"/>
        <end position="543"/>
    </location>
</feature>
<dbReference type="InterPro" id="IPR004886">
    <property type="entry name" value="Glucanosyltransferase"/>
</dbReference>
<dbReference type="GO" id="GO:0098552">
    <property type="term" value="C:side of membrane"/>
    <property type="evidence" value="ECO:0007669"/>
    <property type="project" value="UniProtKB-KW"/>
</dbReference>
<dbReference type="PANTHER" id="PTHR31468:SF2">
    <property type="entry name" value="1,3-BETA-GLUCANOSYLTRANSFERASE GAS1"/>
    <property type="match status" value="1"/>
</dbReference>
<evidence type="ECO:0000256" key="7">
    <source>
        <dbReference type="ARBA" id="ARBA00023180"/>
    </source>
</evidence>
<name>A0A0A1V9U9_9HYPO</name>